<dbReference type="Pfam" id="PF21205">
    <property type="entry name" value="Rep3_C"/>
    <property type="match status" value="1"/>
</dbReference>
<name>A0ABY4GDX3_9BACT</name>
<dbReference type="InterPro" id="IPR036388">
    <property type="entry name" value="WH-like_DNA-bd_sf"/>
</dbReference>
<dbReference type="Proteomes" id="UP000830401">
    <property type="component" value="Plasmid unnamed1"/>
</dbReference>
<dbReference type="InterPro" id="IPR036390">
    <property type="entry name" value="WH_DNA-bd_sf"/>
</dbReference>
<dbReference type="EMBL" id="CP095062">
    <property type="protein sequence ID" value="UOQ68604.1"/>
    <property type="molecule type" value="Genomic_DNA"/>
</dbReference>
<sequence length="410" mass="46745">MQGELFVSDKPEPISKLVVQRNDLVNARFALTTLEMRLFMAMLARINREDTEFHELRIPVTEVVALSGRRPSSNDYQQLKDMCALLASRVIYIERPSKKKTKRTGQTTEEAPSFSNTPLMAYADYSSEERALVVRFNDRVREHLLQLNDGNFTQAQLMQLLKLKSAHSYRIYWLLKQYGSFGTRTIRVDELKRVLDLEGQYKQFPLFKLRVLDRAQQELSQTNLAFQYELIRGKSNSVEEIRFHFTPVTSEVLLPSLPATADWQKALLEVGVSASSIATIGEFIERGEMEPGYVQYVVQHQRSKSSEGKIKSLAGAVFTALTKGHLADEYRKALQRQKSVARKSSGTSNSIPASPIRYRLEEAQAAYELMARQKTAKGATFQENLTLVYLSQGFRQEKDADGIEWLVKSI</sequence>
<keyword evidence="3" id="KW-0614">Plasmid</keyword>
<dbReference type="RefSeq" id="WP_245125985.1">
    <property type="nucleotide sequence ID" value="NZ_CP095062.1"/>
</dbReference>
<accession>A0ABY4GDX3</accession>
<evidence type="ECO:0000313" key="3">
    <source>
        <dbReference type="EMBL" id="UOQ68604.1"/>
    </source>
</evidence>
<reference evidence="3" key="1">
    <citation type="submission" date="2022-04" db="EMBL/GenBank/DDBJ databases">
        <title>Hymenobacter sp. isolated from the air.</title>
        <authorList>
            <person name="Won M."/>
            <person name="Lee C.-M."/>
            <person name="Woen H.-Y."/>
            <person name="Kwon S.-W."/>
        </authorList>
    </citation>
    <scope>NUCLEOTIDE SEQUENCE</scope>
    <source>
        <strain evidence="3">5420S-77</strain>
        <plasmid evidence="3">unnamed1</plasmid>
    </source>
</reference>
<proteinExistence type="inferred from homology"/>
<protein>
    <submittedName>
        <fullName evidence="3">Replication initiation protein</fullName>
    </submittedName>
</protein>
<dbReference type="InterPro" id="IPR000525">
    <property type="entry name" value="Initiator_Rep_WH1"/>
</dbReference>
<organism evidence="3 4">
    <name type="scientific">Hymenobacter volaticus</name>
    <dbReference type="NCBI Taxonomy" id="2932254"/>
    <lineage>
        <taxon>Bacteria</taxon>
        <taxon>Pseudomonadati</taxon>
        <taxon>Bacteroidota</taxon>
        <taxon>Cytophagia</taxon>
        <taxon>Cytophagales</taxon>
        <taxon>Hymenobacteraceae</taxon>
        <taxon>Hymenobacter</taxon>
    </lineage>
</organism>
<keyword evidence="4" id="KW-1185">Reference proteome</keyword>
<evidence type="ECO:0000313" key="4">
    <source>
        <dbReference type="Proteomes" id="UP000830401"/>
    </source>
</evidence>
<geneLocation type="plasmid" evidence="3 4">
    <name>unnamed1</name>
</geneLocation>
<feature type="domain" description="Initiator Rep protein WH1" evidence="2">
    <location>
        <begin position="18"/>
        <end position="176"/>
    </location>
</feature>
<comment type="similarity">
    <text evidence="1">Belongs to the initiator RepB protein family.</text>
</comment>
<evidence type="ECO:0000256" key="1">
    <source>
        <dbReference type="ARBA" id="ARBA00038283"/>
    </source>
</evidence>
<gene>
    <name evidence="3" type="ORF">MUN86_24170</name>
</gene>
<dbReference type="Gene3D" id="1.10.10.10">
    <property type="entry name" value="Winged helix-like DNA-binding domain superfamily/Winged helix DNA-binding domain"/>
    <property type="match status" value="2"/>
</dbReference>
<dbReference type="Pfam" id="PF01051">
    <property type="entry name" value="Rep3_N"/>
    <property type="match status" value="1"/>
</dbReference>
<dbReference type="SUPFAM" id="SSF46785">
    <property type="entry name" value="Winged helix' DNA-binding domain"/>
    <property type="match status" value="2"/>
</dbReference>
<evidence type="ECO:0000259" key="2">
    <source>
        <dbReference type="Pfam" id="PF01051"/>
    </source>
</evidence>